<dbReference type="RefSeq" id="WP_200256202.1">
    <property type="nucleotide sequence ID" value="NZ_NRSH01000008.1"/>
</dbReference>
<protein>
    <submittedName>
        <fullName evidence="2">GMP synthase</fullName>
    </submittedName>
</protein>
<dbReference type="PANTHER" id="PTHR42695">
    <property type="entry name" value="GLUTAMINE AMIDOTRANSFERASE YLR126C-RELATED"/>
    <property type="match status" value="1"/>
</dbReference>
<dbReference type="Proteomes" id="UP000738126">
    <property type="component" value="Unassembled WGS sequence"/>
</dbReference>
<dbReference type="PANTHER" id="PTHR42695:SF5">
    <property type="entry name" value="GLUTAMINE AMIDOTRANSFERASE YLR126C-RELATED"/>
    <property type="match status" value="1"/>
</dbReference>
<sequence length="241" mass="25935">MGTLLIIKTGAKLPSLADHPGDYEHWIACGMGWPMERVYVANVQAGDPLPAPGSVAAVAITGSGAMVTEQAPWMLRTAHWLTAAVDRGLPVLGICFGHQLLAWALGGRAGYNPRGIEVGTTTVNLTDAAAEEPLFRGLPQRFPAHVSHSQSVLTLPAGAVHLGWSDRDEHQGFRFGERAWGLQFHPEFDERITPHYVAHYREQLAAQGRSADDLLRQVQAAPESAGLLERFGRLCGGVGPP</sequence>
<feature type="domain" description="Glutamine amidotransferase" evidence="1">
    <location>
        <begin position="81"/>
        <end position="191"/>
    </location>
</feature>
<evidence type="ECO:0000313" key="3">
    <source>
        <dbReference type="Proteomes" id="UP000738126"/>
    </source>
</evidence>
<dbReference type="InterPro" id="IPR044992">
    <property type="entry name" value="ChyE-like"/>
</dbReference>
<accession>A0ABS1E214</accession>
<comment type="caution">
    <text evidence="2">The sequence shown here is derived from an EMBL/GenBank/DDBJ whole genome shotgun (WGS) entry which is preliminary data.</text>
</comment>
<evidence type="ECO:0000313" key="2">
    <source>
        <dbReference type="EMBL" id="MBK1725746.1"/>
    </source>
</evidence>
<dbReference type="Pfam" id="PF00117">
    <property type="entry name" value="GATase"/>
    <property type="match status" value="1"/>
</dbReference>
<reference evidence="2 3" key="1">
    <citation type="journal article" date="2020" name="Microorganisms">
        <title>Osmotic Adaptation and Compatible Solute Biosynthesis of Phototrophic Bacteria as Revealed from Genome Analyses.</title>
        <authorList>
            <person name="Imhoff J.F."/>
            <person name="Rahn T."/>
            <person name="Kunzel S."/>
            <person name="Keller A."/>
            <person name="Neulinger S.C."/>
        </authorList>
    </citation>
    <scope>NUCLEOTIDE SEQUENCE [LARGE SCALE GENOMIC DNA]</scope>
    <source>
        <strain evidence="2 3">DSM 15116</strain>
    </source>
</reference>
<evidence type="ECO:0000259" key="1">
    <source>
        <dbReference type="Pfam" id="PF00117"/>
    </source>
</evidence>
<dbReference type="SUPFAM" id="SSF52317">
    <property type="entry name" value="Class I glutamine amidotransferase-like"/>
    <property type="match status" value="1"/>
</dbReference>
<dbReference type="EMBL" id="NRSH01000008">
    <property type="protein sequence ID" value="MBK1725746.1"/>
    <property type="molecule type" value="Genomic_DNA"/>
</dbReference>
<dbReference type="InterPro" id="IPR017926">
    <property type="entry name" value="GATASE"/>
</dbReference>
<dbReference type="CDD" id="cd01741">
    <property type="entry name" value="GATase1_1"/>
    <property type="match status" value="1"/>
</dbReference>
<dbReference type="Gene3D" id="3.40.50.880">
    <property type="match status" value="1"/>
</dbReference>
<organism evidence="2 3">
    <name type="scientific">Halorhodospira neutriphila</name>
    <dbReference type="NCBI Taxonomy" id="168379"/>
    <lineage>
        <taxon>Bacteria</taxon>
        <taxon>Pseudomonadati</taxon>
        <taxon>Pseudomonadota</taxon>
        <taxon>Gammaproteobacteria</taxon>
        <taxon>Chromatiales</taxon>
        <taxon>Ectothiorhodospiraceae</taxon>
        <taxon>Halorhodospira</taxon>
    </lineage>
</organism>
<dbReference type="PROSITE" id="PS51273">
    <property type="entry name" value="GATASE_TYPE_1"/>
    <property type="match status" value="1"/>
</dbReference>
<proteinExistence type="predicted"/>
<dbReference type="NCBIfam" id="NF006562">
    <property type="entry name" value="PRK09065.1"/>
    <property type="match status" value="1"/>
</dbReference>
<name>A0ABS1E214_9GAMM</name>
<gene>
    <name evidence="2" type="ORF">CKO13_01655</name>
</gene>
<keyword evidence="3" id="KW-1185">Reference proteome</keyword>
<dbReference type="InterPro" id="IPR029062">
    <property type="entry name" value="Class_I_gatase-like"/>
</dbReference>